<name>A0A061S4X5_9CHLO</name>
<reference evidence="1" key="1">
    <citation type="submission" date="2014-05" db="EMBL/GenBank/DDBJ databases">
        <title>The transcriptome of the halophilic microalga Tetraselmis sp. GSL018 isolated from the Great Salt Lake, Utah.</title>
        <authorList>
            <person name="Jinkerson R.E."/>
            <person name="D'Adamo S."/>
            <person name="Posewitz M.C."/>
        </authorList>
    </citation>
    <scope>NUCLEOTIDE SEQUENCE</scope>
    <source>
        <strain evidence="1">GSL018</strain>
    </source>
</reference>
<sequence>SNVTWGQGRGRSGVLFQLRQINSQFKLLRGIMETREVESPTRFLNSIYCLFRRK</sequence>
<dbReference type="EMBL" id="GBEZ01006073">
    <property type="protein sequence ID" value="JAC79298.1"/>
    <property type="molecule type" value="Transcribed_RNA"/>
</dbReference>
<gene>
    <name evidence="1" type="ORF">TSPGSL018_13055</name>
</gene>
<proteinExistence type="predicted"/>
<protein>
    <submittedName>
        <fullName evidence="1">Uncharacterized protein</fullName>
    </submittedName>
</protein>
<evidence type="ECO:0000313" key="1">
    <source>
        <dbReference type="EMBL" id="JAC79298.1"/>
    </source>
</evidence>
<feature type="non-terminal residue" evidence="1">
    <location>
        <position position="1"/>
    </location>
</feature>
<dbReference type="AlphaFoldDB" id="A0A061S4X5"/>
<organism evidence="1">
    <name type="scientific">Tetraselmis sp. GSL018</name>
    <dbReference type="NCBI Taxonomy" id="582737"/>
    <lineage>
        <taxon>Eukaryota</taxon>
        <taxon>Viridiplantae</taxon>
        <taxon>Chlorophyta</taxon>
        <taxon>core chlorophytes</taxon>
        <taxon>Chlorodendrophyceae</taxon>
        <taxon>Chlorodendrales</taxon>
        <taxon>Chlorodendraceae</taxon>
        <taxon>Tetraselmis</taxon>
    </lineage>
</organism>
<accession>A0A061S4X5</accession>